<dbReference type="InterPro" id="IPR016163">
    <property type="entry name" value="Ald_DH_C"/>
</dbReference>
<evidence type="ECO:0000256" key="2">
    <source>
        <dbReference type="ARBA" id="ARBA00019842"/>
    </source>
</evidence>
<dbReference type="PROSITE" id="PS00687">
    <property type="entry name" value="ALDEHYDE_DEHYDR_GLU"/>
    <property type="match status" value="1"/>
</dbReference>
<comment type="similarity">
    <text evidence="6">Belongs to the aldehyde dehydrogenase family.</text>
</comment>
<evidence type="ECO:0000259" key="7">
    <source>
        <dbReference type="Pfam" id="PF00171"/>
    </source>
</evidence>
<gene>
    <name evidence="8" type="ORF">MAR_011826</name>
</gene>
<proteinExistence type="inferred from homology"/>
<evidence type="ECO:0000256" key="6">
    <source>
        <dbReference type="RuleBase" id="RU003345"/>
    </source>
</evidence>
<feature type="domain" description="Aldehyde dehydrogenase" evidence="7">
    <location>
        <begin position="485"/>
        <end position="547"/>
    </location>
</feature>
<evidence type="ECO:0000313" key="9">
    <source>
        <dbReference type="Proteomes" id="UP001164746"/>
    </source>
</evidence>
<dbReference type="EC" id="1.2.1.24" evidence="1"/>
<name>A0ABY7FVE2_MYAAR</name>
<accession>A0ABY7FVE2</accession>
<evidence type="ECO:0000313" key="8">
    <source>
        <dbReference type="EMBL" id="WAR26122.1"/>
    </source>
</evidence>
<dbReference type="InterPro" id="IPR016162">
    <property type="entry name" value="Ald_DH_N"/>
</dbReference>
<reference evidence="8" key="1">
    <citation type="submission" date="2022-11" db="EMBL/GenBank/DDBJ databases">
        <title>Centuries of genome instability and evolution in soft-shell clam transmissible cancer (bioRxiv).</title>
        <authorList>
            <person name="Hart S.F.M."/>
            <person name="Yonemitsu M.A."/>
            <person name="Giersch R.M."/>
            <person name="Beal B.F."/>
            <person name="Arriagada G."/>
            <person name="Davis B.W."/>
            <person name="Ostrander E.A."/>
            <person name="Goff S.P."/>
            <person name="Metzger M.J."/>
        </authorList>
    </citation>
    <scope>NUCLEOTIDE SEQUENCE</scope>
    <source>
        <strain evidence="8">MELC-2E11</strain>
        <tissue evidence="8">Siphon/mantle</tissue>
    </source>
</reference>
<evidence type="ECO:0000256" key="3">
    <source>
        <dbReference type="ARBA" id="ARBA00023002"/>
    </source>
</evidence>
<protein>
    <recommendedName>
        <fullName evidence="2">Succinate-semialdehyde dehydrogenase, mitochondrial</fullName>
        <ecNumber evidence="1">1.2.1.24</ecNumber>
    </recommendedName>
    <alternativeName>
        <fullName evidence="4">NAD(+)-dependent succinic semialdehyde dehydrogenase</fullName>
    </alternativeName>
</protein>
<dbReference type="Proteomes" id="UP001164746">
    <property type="component" value="Chromosome 14"/>
</dbReference>
<dbReference type="PANTHER" id="PTHR43353:SF5">
    <property type="entry name" value="SUCCINATE-SEMIALDEHYDE DEHYDROGENASE, MITOCHONDRIAL"/>
    <property type="match status" value="1"/>
</dbReference>
<feature type="domain" description="Aldehyde dehydrogenase" evidence="7">
    <location>
        <begin position="155"/>
        <end position="211"/>
    </location>
</feature>
<evidence type="ECO:0000256" key="4">
    <source>
        <dbReference type="ARBA" id="ARBA00030806"/>
    </source>
</evidence>
<dbReference type="CDD" id="cd07103">
    <property type="entry name" value="ALDH_F5_SSADH_GabD"/>
    <property type="match status" value="1"/>
</dbReference>
<feature type="domain" description="Aldehyde dehydrogenase" evidence="7">
    <location>
        <begin position="50"/>
        <end position="152"/>
    </location>
</feature>
<dbReference type="InterPro" id="IPR029510">
    <property type="entry name" value="Ald_DH_CS_GLU"/>
</dbReference>
<dbReference type="InterPro" id="IPR050740">
    <property type="entry name" value="Aldehyde_DH_Superfamily"/>
</dbReference>
<evidence type="ECO:0000256" key="1">
    <source>
        <dbReference type="ARBA" id="ARBA00013051"/>
    </source>
</evidence>
<feature type="domain" description="Aldehyde dehydrogenase" evidence="7">
    <location>
        <begin position="212"/>
        <end position="438"/>
    </location>
</feature>
<dbReference type="InterPro" id="IPR016161">
    <property type="entry name" value="Ald_DH/histidinol_DH"/>
</dbReference>
<keyword evidence="9" id="KW-1185">Reference proteome</keyword>
<organism evidence="8 9">
    <name type="scientific">Mya arenaria</name>
    <name type="common">Soft-shell clam</name>
    <dbReference type="NCBI Taxonomy" id="6604"/>
    <lineage>
        <taxon>Eukaryota</taxon>
        <taxon>Metazoa</taxon>
        <taxon>Spiralia</taxon>
        <taxon>Lophotrochozoa</taxon>
        <taxon>Mollusca</taxon>
        <taxon>Bivalvia</taxon>
        <taxon>Autobranchia</taxon>
        <taxon>Heteroconchia</taxon>
        <taxon>Euheterodonta</taxon>
        <taxon>Imparidentia</taxon>
        <taxon>Neoheterodontei</taxon>
        <taxon>Myida</taxon>
        <taxon>Myoidea</taxon>
        <taxon>Myidae</taxon>
        <taxon>Mya</taxon>
    </lineage>
</organism>
<dbReference type="PANTHER" id="PTHR43353">
    <property type="entry name" value="SUCCINATE-SEMIALDEHYDE DEHYDROGENASE, MITOCHONDRIAL"/>
    <property type="match status" value="1"/>
</dbReference>
<dbReference type="PROSITE" id="PS00070">
    <property type="entry name" value="ALDEHYDE_DEHYDR_CYS"/>
    <property type="match status" value="1"/>
</dbReference>
<sequence>MSFEMLTKLSTLYKTTSILLKANIVAGRPTNFIRMASSLIKDKAFVNGEWISAKSGATYNVTNPATGEVVGSVPDMGVADTEDAIQKAYKAYQTFKKTTAKERSEKLKKAYKLMMENKEELARIITLENALAGTNGEIMYKAEFCYWFTEEACPGKPLAEANGEIMYGAGFCEWFAEEGRRVQGHVVASPFPTKKIFTLKQPIGVCAMITPIFEQAGIPKGVFNVVTCDRGNAPSVGKLLCESPLVSLISFTGSSAVGKILMKQSADTVKKCSMELGGNAPFIVFDSADLDLAVKGAMSSKFRCTGQTCVCANRFLIQEGIYEKFVARLAEAMDKELKVGNGLTQGTTQGPLINKRAADKVATFVEDAKSKGANVVRGGQRSDVGESFYEPTLLSNVTSGMLVSKEEIFGPVAGVAKFKSEEEAIALANGTSAGLAGNFVQQWCVSEALEYGNSVQQWCVSEALEYGIGGWTIGYLQLLRPSCGGYLYTGDCAQQWRVAEALEYGIVGVNEGLFSTPEAPFGGFKESGLGREGGIGFGIEEYLEVKYMCLGGM</sequence>
<dbReference type="Gene3D" id="3.40.605.10">
    <property type="entry name" value="Aldehyde Dehydrogenase, Chain A, domain 1"/>
    <property type="match status" value="4"/>
</dbReference>
<dbReference type="EMBL" id="CP111025">
    <property type="protein sequence ID" value="WAR26122.1"/>
    <property type="molecule type" value="Genomic_DNA"/>
</dbReference>
<dbReference type="Gene3D" id="3.40.309.10">
    <property type="entry name" value="Aldehyde Dehydrogenase, Chain A, domain 2"/>
    <property type="match status" value="2"/>
</dbReference>
<dbReference type="Pfam" id="PF00171">
    <property type="entry name" value="Aldedh"/>
    <property type="match status" value="4"/>
</dbReference>
<keyword evidence="3 6" id="KW-0560">Oxidoreductase</keyword>
<dbReference type="InterPro" id="IPR015590">
    <property type="entry name" value="Aldehyde_DH_dom"/>
</dbReference>
<dbReference type="InterPro" id="IPR016160">
    <property type="entry name" value="Ald_DH_CS_CYS"/>
</dbReference>
<evidence type="ECO:0000256" key="5">
    <source>
        <dbReference type="PROSITE-ProRule" id="PRU10007"/>
    </source>
</evidence>
<feature type="active site" evidence="5">
    <location>
        <position position="275"/>
    </location>
</feature>
<dbReference type="SUPFAM" id="SSF53720">
    <property type="entry name" value="ALDH-like"/>
    <property type="match status" value="2"/>
</dbReference>